<dbReference type="RefSeq" id="WP_111499367.1">
    <property type="nucleotide sequence ID" value="NZ_QKYN01000016.1"/>
</dbReference>
<comment type="caution">
    <text evidence="1">The sequence shown here is derived from an EMBL/GenBank/DDBJ whole genome shotgun (WGS) entry which is preliminary data.</text>
</comment>
<evidence type="ECO:0008006" key="3">
    <source>
        <dbReference type="Google" id="ProtNLM"/>
    </source>
</evidence>
<evidence type="ECO:0000313" key="1">
    <source>
        <dbReference type="EMBL" id="RAG86948.1"/>
    </source>
</evidence>
<proteinExistence type="predicted"/>
<reference evidence="1 2" key="1">
    <citation type="submission" date="2018-06" db="EMBL/GenBank/DDBJ databases">
        <title>Streptacidiphilus pinicola sp. nov., isolated from pine grove soil.</title>
        <authorList>
            <person name="Roh S.G."/>
            <person name="Park S."/>
            <person name="Kim M.-K."/>
            <person name="Yun B.-R."/>
            <person name="Park J."/>
            <person name="Kim M.J."/>
            <person name="Kim Y.S."/>
            <person name="Kim S.B."/>
        </authorList>
    </citation>
    <scope>NUCLEOTIDE SEQUENCE [LARGE SCALE GENOMIC DNA]</scope>
    <source>
        <strain evidence="1 2">MMS16-CNU450</strain>
    </source>
</reference>
<dbReference type="EMBL" id="QKYN01000016">
    <property type="protein sequence ID" value="RAG86948.1"/>
    <property type="molecule type" value="Genomic_DNA"/>
</dbReference>
<organism evidence="1 2">
    <name type="scientific">Streptacidiphilus pinicola</name>
    <dbReference type="NCBI Taxonomy" id="2219663"/>
    <lineage>
        <taxon>Bacteria</taxon>
        <taxon>Bacillati</taxon>
        <taxon>Actinomycetota</taxon>
        <taxon>Actinomycetes</taxon>
        <taxon>Kitasatosporales</taxon>
        <taxon>Streptomycetaceae</taxon>
        <taxon>Streptacidiphilus</taxon>
    </lineage>
</organism>
<dbReference type="Proteomes" id="UP000248889">
    <property type="component" value="Unassembled WGS sequence"/>
</dbReference>
<keyword evidence="2" id="KW-1185">Reference proteome</keyword>
<protein>
    <recommendedName>
        <fullName evidence="3">DUF2771 domain-containing protein</fullName>
    </recommendedName>
</protein>
<sequence length="178" mass="18256">MSLNRGVAALGAVAVVGAATLGITLPIAAHYAPSVARVSVVAGSHWTQIAPLDNCYKGGNALSVADQTKCGAAIKAALSDPKKIPTAIVPGLNGNFGINVDQPVTKNGWVARTAGGVLVQHQTNAYAGQLPIAQVLTTQDPQTGQTTTSDSGPMLIQETDKDGKTIYGEWLLQLKVAS</sequence>
<evidence type="ECO:0000313" key="2">
    <source>
        <dbReference type="Proteomes" id="UP000248889"/>
    </source>
</evidence>
<name>A0A2X0JGZ8_9ACTN</name>
<dbReference type="AlphaFoldDB" id="A0A2X0JGZ8"/>
<dbReference type="OrthoDB" id="3852757at2"/>
<accession>A0A2X0JGZ8</accession>
<gene>
    <name evidence="1" type="ORF">DN069_03790</name>
</gene>